<gene>
    <name evidence="9 11" type="primary">gmhA</name>
    <name evidence="11" type="ORF">DW674_02945</name>
</gene>
<dbReference type="SUPFAM" id="SSF53697">
    <property type="entry name" value="SIS domain"/>
    <property type="match status" value="1"/>
</dbReference>
<feature type="binding site" evidence="9">
    <location>
        <position position="167"/>
    </location>
    <ligand>
        <name>substrate</name>
    </ligand>
</feature>
<dbReference type="GO" id="GO:0097367">
    <property type="term" value="F:carbohydrate derivative binding"/>
    <property type="evidence" value="ECO:0007669"/>
    <property type="project" value="InterPro"/>
</dbReference>
<comment type="subcellular location">
    <subcellularLocation>
        <location evidence="2 9">Cytoplasm</location>
    </subcellularLocation>
</comment>
<organism evidence="11 12">
    <name type="scientific">Mitsuokella multacida</name>
    <dbReference type="NCBI Taxonomy" id="52226"/>
    <lineage>
        <taxon>Bacteria</taxon>
        <taxon>Bacillati</taxon>
        <taxon>Bacillota</taxon>
        <taxon>Negativicutes</taxon>
        <taxon>Selenomonadales</taxon>
        <taxon>Selenomonadaceae</taxon>
        <taxon>Mitsuokella</taxon>
    </lineage>
</organism>
<dbReference type="UniPathway" id="UPA00041">
    <property type="reaction ID" value="UER00436"/>
</dbReference>
<evidence type="ECO:0000259" key="10">
    <source>
        <dbReference type="PROSITE" id="PS51464"/>
    </source>
</evidence>
<dbReference type="Proteomes" id="UP000283442">
    <property type="component" value="Unassembled WGS sequence"/>
</dbReference>
<evidence type="ECO:0000256" key="4">
    <source>
        <dbReference type="ARBA" id="ARBA00022490"/>
    </source>
</evidence>
<feature type="domain" description="SIS" evidence="10">
    <location>
        <begin position="32"/>
        <end position="185"/>
    </location>
</feature>
<dbReference type="PANTHER" id="PTHR30390">
    <property type="entry name" value="SEDOHEPTULOSE 7-PHOSPHATE ISOMERASE / DNAA INITIATOR-ASSOCIATING FACTOR FOR REPLICATION INITIATION"/>
    <property type="match status" value="1"/>
</dbReference>
<comment type="catalytic activity">
    <reaction evidence="1 9">
        <text>2 D-sedoheptulose 7-phosphate = D-glycero-alpha-D-manno-heptose 7-phosphate + D-glycero-beta-D-manno-heptose 7-phosphate</text>
        <dbReference type="Rhea" id="RHEA:27489"/>
        <dbReference type="ChEBI" id="CHEBI:57483"/>
        <dbReference type="ChEBI" id="CHEBI:60203"/>
        <dbReference type="ChEBI" id="CHEBI:60204"/>
        <dbReference type="EC" id="5.3.1.28"/>
    </reaction>
</comment>
<dbReference type="EMBL" id="QRHE01000002">
    <property type="protein sequence ID" value="RHF52877.1"/>
    <property type="molecule type" value="Genomic_DNA"/>
</dbReference>
<dbReference type="HAMAP" id="MF_00067">
    <property type="entry name" value="GmhA"/>
    <property type="match status" value="1"/>
</dbReference>
<feature type="binding site" evidence="9">
    <location>
        <position position="120"/>
    </location>
    <ligand>
        <name>substrate</name>
    </ligand>
</feature>
<evidence type="ECO:0000256" key="6">
    <source>
        <dbReference type="ARBA" id="ARBA00022833"/>
    </source>
</evidence>
<comment type="miscellaneous">
    <text evidence="9">The reaction produces a racemic mixture of D-glycero-alpha-D-manno-heptose 7-phosphate and D-glycero-beta-D-manno-heptose 7-phosphate.</text>
</comment>
<comment type="function">
    <text evidence="9">Catalyzes the isomerization of sedoheptulose 7-phosphate in D-glycero-D-manno-heptose 7-phosphate.</text>
</comment>
<dbReference type="NCBIfam" id="TIGR00441">
    <property type="entry name" value="gmhA"/>
    <property type="match status" value="1"/>
</dbReference>
<dbReference type="Gene3D" id="3.40.50.10490">
    <property type="entry name" value="Glucose-6-phosphate isomerase like protein, domain 1"/>
    <property type="match status" value="1"/>
</dbReference>
<evidence type="ECO:0000256" key="1">
    <source>
        <dbReference type="ARBA" id="ARBA00000348"/>
    </source>
</evidence>
<comment type="pathway">
    <text evidence="9">Carbohydrate biosynthesis; D-glycero-D-manno-heptose 7-phosphate biosynthesis; D-glycero-alpha-D-manno-heptose 7-phosphate and D-glycero-beta-D-manno-heptose 7-phosphate from sedoheptulose 7-phosphate: step 1/1.</text>
</comment>
<feature type="binding site" evidence="9">
    <location>
        <begin position="47"/>
        <end position="49"/>
    </location>
    <ligand>
        <name>substrate</name>
    </ligand>
</feature>
<keyword evidence="8 9" id="KW-0119">Carbohydrate metabolism</keyword>
<feature type="binding site" evidence="9">
    <location>
        <position position="175"/>
    </location>
    <ligand>
        <name>Zn(2+)</name>
        <dbReference type="ChEBI" id="CHEBI:29105"/>
    </ligand>
</feature>
<feature type="binding site" evidence="9">
    <location>
        <begin position="89"/>
        <end position="90"/>
    </location>
    <ligand>
        <name>substrate</name>
    </ligand>
</feature>
<dbReference type="InterPro" id="IPR046348">
    <property type="entry name" value="SIS_dom_sf"/>
</dbReference>
<feature type="binding site" evidence="9">
    <location>
        <position position="56"/>
    </location>
    <ligand>
        <name>Zn(2+)</name>
        <dbReference type="ChEBI" id="CHEBI:29105"/>
    </ligand>
</feature>
<dbReference type="InterPro" id="IPR050099">
    <property type="entry name" value="SIS_GmhA/DiaA_subfam"/>
</dbReference>
<feature type="binding site" evidence="9">
    <location>
        <position position="60"/>
    </location>
    <ligand>
        <name>substrate</name>
    </ligand>
</feature>
<feature type="binding site" evidence="9">
    <location>
        <position position="60"/>
    </location>
    <ligand>
        <name>Zn(2+)</name>
        <dbReference type="ChEBI" id="CHEBI:29105"/>
    </ligand>
</feature>
<accession>A0A414NYX8</accession>
<dbReference type="GO" id="GO:0008270">
    <property type="term" value="F:zinc ion binding"/>
    <property type="evidence" value="ECO:0007669"/>
    <property type="project" value="UniProtKB-UniRule"/>
</dbReference>
<dbReference type="Pfam" id="PF13580">
    <property type="entry name" value="SIS_2"/>
    <property type="match status" value="1"/>
</dbReference>
<dbReference type="AlphaFoldDB" id="A0A414NYX8"/>
<dbReference type="OrthoDB" id="9781311at2"/>
<evidence type="ECO:0000313" key="11">
    <source>
        <dbReference type="EMBL" id="RHF52877.1"/>
    </source>
</evidence>
<keyword evidence="6 9" id="KW-0862">Zinc</keyword>
<evidence type="ECO:0000256" key="5">
    <source>
        <dbReference type="ARBA" id="ARBA00022723"/>
    </source>
</evidence>
<dbReference type="GO" id="GO:0005975">
    <property type="term" value="P:carbohydrate metabolic process"/>
    <property type="evidence" value="ECO:0007669"/>
    <property type="project" value="UniProtKB-UniRule"/>
</dbReference>
<comment type="similarity">
    <text evidence="3 9">Belongs to the SIS family. GmhA subfamily.</text>
</comment>
<dbReference type="PANTHER" id="PTHR30390:SF6">
    <property type="entry name" value="DNAA INITIATOR-ASSOCIATING PROTEIN DIAA"/>
    <property type="match status" value="1"/>
</dbReference>
<protein>
    <recommendedName>
        <fullName evidence="9">Phosphoheptose isomerase</fullName>
        <ecNumber evidence="9">5.3.1.28</ecNumber>
    </recommendedName>
    <alternativeName>
        <fullName evidence="9">Sedoheptulose 7-phosphate isomerase</fullName>
    </alternativeName>
</protein>
<comment type="caution">
    <text evidence="11">The sequence shown here is derived from an EMBL/GenBank/DDBJ whole genome shotgun (WGS) entry which is preliminary data.</text>
</comment>
<name>A0A414NYX8_9FIRM</name>
<feature type="binding site" evidence="9">
    <location>
        <begin position="115"/>
        <end position="117"/>
    </location>
    <ligand>
        <name>substrate</name>
    </ligand>
</feature>
<evidence type="ECO:0000256" key="3">
    <source>
        <dbReference type="ARBA" id="ARBA00009894"/>
    </source>
</evidence>
<dbReference type="GO" id="GO:0005737">
    <property type="term" value="C:cytoplasm"/>
    <property type="evidence" value="ECO:0007669"/>
    <property type="project" value="UniProtKB-SubCell"/>
</dbReference>
<dbReference type="InterPro" id="IPR004515">
    <property type="entry name" value="Phosphoheptose_Isoase"/>
</dbReference>
<feature type="binding site" evidence="9">
    <location>
        <position position="167"/>
    </location>
    <ligand>
        <name>Zn(2+)</name>
        <dbReference type="ChEBI" id="CHEBI:29105"/>
    </ligand>
</feature>
<keyword evidence="4 9" id="KW-0963">Cytoplasm</keyword>
<sequence length="185" mass="20205">MDFKKTIKAHEEAVVRLKQECIPVIEQMAETCRQALQNGHKILLCGNGGSAADSQHIAAEFVGRFVKERQGLPAIAFTTDTSILTAVGNDYGYDEVFRRQVEALGREGDVLIGISTSGNSGNVVKAFQQAQKQGVKTIAFTGMKESKMSELADLTLRVPAPVTARVQECHIMVGHMICEYIDGDY</sequence>
<reference evidence="11 12" key="1">
    <citation type="submission" date="2018-08" db="EMBL/GenBank/DDBJ databases">
        <title>A genome reference for cultivated species of the human gut microbiota.</title>
        <authorList>
            <person name="Zou Y."/>
            <person name="Xue W."/>
            <person name="Luo G."/>
        </authorList>
    </citation>
    <scope>NUCLEOTIDE SEQUENCE [LARGE SCALE GENOMIC DNA]</scope>
    <source>
        <strain evidence="11 12">AM25-21AC</strain>
    </source>
</reference>
<evidence type="ECO:0000256" key="2">
    <source>
        <dbReference type="ARBA" id="ARBA00004496"/>
    </source>
</evidence>
<comment type="cofactor">
    <cofactor evidence="9">
        <name>Zn(2+)</name>
        <dbReference type="ChEBI" id="CHEBI:29105"/>
    </cofactor>
    <text evidence="9">Binds 1 zinc ion per subunit.</text>
</comment>
<dbReference type="PROSITE" id="PS51464">
    <property type="entry name" value="SIS"/>
    <property type="match status" value="1"/>
</dbReference>
<evidence type="ECO:0000256" key="9">
    <source>
        <dbReference type="HAMAP-Rule" id="MF_00067"/>
    </source>
</evidence>
<dbReference type="InterPro" id="IPR035461">
    <property type="entry name" value="GmhA/DiaA"/>
</dbReference>
<proteinExistence type="inferred from homology"/>
<dbReference type="CDD" id="cd05006">
    <property type="entry name" value="SIS_GmhA"/>
    <property type="match status" value="1"/>
</dbReference>
<dbReference type="GO" id="GO:2001061">
    <property type="term" value="P:D-glycero-D-manno-heptose 7-phosphate biosynthetic process"/>
    <property type="evidence" value="ECO:0007669"/>
    <property type="project" value="UniProtKB-UniPathway"/>
</dbReference>
<dbReference type="EC" id="5.3.1.28" evidence="9"/>
<evidence type="ECO:0000313" key="12">
    <source>
        <dbReference type="Proteomes" id="UP000283442"/>
    </source>
</evidence>
<keyword evidence="7 9" id="KW-0413">Isomerase</keyword>
<evidence type="ECO:0000256" key="8">
    <source>
        <dbReference type="ARBA" id="ARBA00023277"/>
    </source>
</evidence>
<evidence type="ECO:0000256" key="7">
    <source>
        <dbReference type="ARBA" id="ARBA00023235"/>
    </source>
</evidence>
<dbReference type="GO" id="GO:0008968">
    <property type="term" value="F:D-sedoheptulose 7-phosphate isomerase activity"/>
    <property type="evidence" value="ECO:0007669"/>
    <property type="project" value="UniProtKB-UniRule"/>
</dbReference>
<dbReference type="RefSeq" id="WP_118175132.1">
    <property type="nucleotide sequence ID" value="NZ_JAQEAO010000011.1"/>
</dbReference>
<keyword evidence="5 9" id="KW-0479">Metal-binding</keyword>
<dbReference type="InterPro" id="IPR001347">
    <property type="entry name" value="SIS_dom"/>
</dbReference>